<evidence type="ECO:0000256" key="1">
    <source>
        <dbReference type="SAM" id="Phobius"/>
    </source>
</evidence>
<evidence type="ECO:0000313" key="2">
    <source>
        <dbReference type="EMBL" id="SES39156.1"/>
    </source>
</evidence>
<proteinExistence type="predicted"/>
<accession>A0A1H9WZ25</accession>
<organism evidence="2 3">
    <name type="scientific">Pedococcus cremeus</name>
    <dbReference type="NCBI Taxonomy" id="587636"/>
    <lineage>
        <taxon>Bacteria</taxon>
        <taxon>Bacillati</taxon>
        <taxon>Actinomycetota</taxon>
        <taxon>Actinomycetes</taxon>
        <taxon>Micrococcales</taxon>
        <taxon>Intrasporangiaceae</taxon>
        <taxon>Pedococcus</taxon>
    </lineage>
</organism>
<feature type="transmembrane region" description="Helical" evidence="1">
    <location>
        <begin position="54"/>
        <end position="73"/>
    </location>
</feature>
<feature type="transmembrane region" description="Helical" evidence="1">
    <location>
        <begin position="31"/>
        <end position="48"/>
    </location>
</feature>
<evidence type="ECO:0000313" key="3">
    <source>
        <dbReference type="Proteomes" id="UP000199019"/>
    </source>
</evidence>
<name>A0A1H9WZ25_9MICO</name>
<reference evidence="3" key="1">
    <citation type="submission" date="2016-10" db="EMBL/GenBank/DDBJ databases">
        <authorList>
            <person name="Varghese N."/>
            <person name="Submissions S."/>
        </authorList>
    </citation>
    <scope>NUCLEOTIDE SEQUENCE [LARGE SCALE GENOMIC DNA]</scope>
    <source>
        <strain evidence="3">CGMCC 1.6963</strain>
    </source>
</reference>
<keyword evidence="3" id="KW-1185">Reference proteome</keyword>
<feature type="transmembrane region" description="Helical" evidence="1">
    <location>
        <begin position="6"/>
        <end position="24"/>
    </location>
</feature>
<protein>
    <submittedName>
        <fullName evidence="2">Uncharacterized protein</fullName>
    </submittedName>
</protein>
<dbReference type="RefSeq" id="WP_091760393.1">
    <property type="nucleotide sequence ID" value="NZ_FOHB01000006.1"/>
</dbReference>
<dbReference type="AlphaFoldDB" id="A0A1H9WZ25"/>
<keyword evidence="1" id="KW-0812">Transmembrane</keyword>
<sequence length="90" mass="9838">MAGFLYLVVLPAELVLLWLALGYWRPMWARVASSAFVLVVVGAVMLVLDPWQMGLAFGAAPALVALVALPWHVKDLLSRQHDRAIQGGSR</sequence>
<dbReference type="Proteomes" id="UP000199019">
    <property type="component" value="Unassembled WGS sequence"/>
</dbReference>
<keyword evidence="1" id="KW-1133">Transmembrane helix</keyword>
<keyword evidence="1" id="KW-0472">Membrane</keyword>
<gene>
    <name evidence="2" type="ORF">SAMN05216199_3250</name>
</gene>
<dbReference type="EMBL" id="FOHB01000006">
    <property type="protein sequence ID" value="SES39156.1"/>
    <property type="molecule type" value="Genomic_DNA"/>
</dbReference>
<dbReference type="STRING" id="587636.SAMN05216199_3250"/>